<dbReference type="PANTHER" id="PTHR47027:SF29">
    <property type="entry name" value="C2H2-TYPE DOMAIN-CONTAINING PROTEIN"/>
    <property type="match status" value="1"/>
</dbReference>
<evidence type="ECO:0000313" key="3">
    <source>
        <dbReference type="EMBL" id="KAJ4433980.1"/>
    </source>
</evidence>
<sequence length="416" mass="47586">MKNYKSGGNKTKAKVKEDRRNGDKEKRGKEKRKRKRKQNRQNGKFAPDELTDRPLETEISSDLTNSAVPASSAAEETVNAHSESTTSDARTCKLVSKSETEVTGGQEGRKEARRTGNMCPGVELTDEGMYGLCLRVVSKMTPSQVPKDVICPTRSNKLVREMKFCQFRVKQVPLRNCITVRIGQFLFDAFPIHCGRKQGDALSPLIFNFALEYAIRKVQDNTEGLELNGLYQLLVYADDVNMLGENPQTIRENAEILLEASKEIGLEVNPEKTKYMIMSRDQIIVRNGTIKIEDLSFEEVEKFKYLGAAVTNINDTREEIKLRINMGIACYYSVEKLLSSSLLSKNLKVRIYKTVILPVVMYGCETWTLTLREKQRLRVFQNKVLRKIFRAKRDEITGEWRKLHNTELHHCILHLT</sequence>
<feature type="compositionally biased region" description="Basic residues" evidence="1">
    <location>
        <begin position="29"/>
        <end position="39"/>
    </location>
</feature>
<dbReference type="SUPFAM" id="SSF56672">
    <property type="entry name" value="DNA/RNA polymerases"/>
    <property type="match status" value="1"/>
</dbReference>
<evidence type="ECO:0000313" key="4">
    <source>
        <dbReference type="Proteomes" id="UP001148838"/>
    </source>
</evidence>
<keyword evidence="4" id="KW-1185">Reference proteome</keyword>
<evidence type="ECO:0000256" key="1">
    <source>
        <dbReference type="SAM" id="MobiDB-lite"/>
    </source>
</evidence>
<name>A0ABQ8SKJ4_PERAM</name>
<dbReference type="Gene3D" id="3.30.70.270">
    <property type="match status" value="1"/>
</dbReference>
<accession>A0ABQ8SKJ4</accession>
<comment type="caution">
    <text evidence="3">The sequence shown here is derived from an EMBL/GenBank/DDBJ whole genome shotgun (WGS) entry which is preliminary data.</text>
</comment>
<feature type="region of interest" description="Disordered" evidence="1">
    <location>
        <begin position="1"/>
        <end position="120"/>
    </location>
</feature>
<dbReference type="PROSITE" id="PS50878">
    <property type="entry name" value="RT_POL"/>
    <property type="match status" value="1"/>
</dbReference>
<feature type="domain" description="Reverse transcriptase" evidence="2">
    <location>
        <begin position="1"/>
        <end position="310"/>
    </location>
</feature>
<feature type="compositionally biased region" description="Basic and acidic residues" evidence="1">
    <location>
        <begin position="14"/>
        <end position="28"/>
    </location>
</feature>
<reference evidence="3 4" key="1">
    <citation type="journal article" date="2022" name="Allergy">
        <title>Genome assembly and annotation of Periplaneta americana reveal a comprehensive cockroach allergen profile.</title>
        <authorList>
            <person name="Wang L."/>
            <person name="Xiong Q."/>
            <person name="Saelim N."/>
            <person name="Wang L."/>
            <person name="Nong W."/>
            <person name="Wan A.T."/>
            <person name="Shi M."/>
            <person name="Liu X."/>
            <person name="Cao Q."/>
            <person name="Hui J.H.L."/>
            <person name="Sookrung N."/>
            <person name="Leung T.F."/>
            <person name="Tungtrongchitr A."/>
            <person name="Tsui S.K.W."/>
        </authorList>
    </citation>
    <scope>NUCLEOTIDE SEQUENCE [LARGE SCALE GENOMIC DNA]</scope>
    <source>
        <strain evidence="3">PWHHKU_190912</strain>
    </source>
</reference>
<feature type="compositionally biased region" description="Basic and acidic residues" evidence="1">
    <location>
        <begin position="46"/>
        <end position="56"/>
    </location>
</feature>
<dbReference type="Proteomes" id="UP001148838">
    <property type="component" value="Unassembled WGS sequence"/>
</dbReference>
<feature type="compositionally biased region" description="Polar residues" evidence="1">
    <location>
        <begin position="58"/>
        <end position="69"/>
    </location>
</feature>
<dbReference type="InterPro" id="IPR043502">
    <property type="entry name" value="DNA/RNA_pol_sf"/>
</dbReference>
<evidence type="ECO:0000259" key="2">
    <source>
        <dbReference type="PROSITE" id="PS50878"/>
    </source>
</evidence>
<dbReference type="PANTHER" id="PTHR47027">
    <property type="entry name" value="REVERSE TRANSCRIPTASE DOMAIN-CONTAINING PROTEIN"/>
    <property type="match status" value="1"/>
</dbReference>
<gene>
    <name evidence="3" type="ORF">ANN_16299</name>
</gene>
<protein>
    <recommendedName>
        <fullName evidence="2">Reverse transcriptase domain-containing protein</fullName>
    </recommendedName>
</protein>
<feature type="compositionally biased region" description="Polar residues" evidence="1">
    <location>
        <begin position="79"/>
        <end position="89"/>
    </location>
</feature>
<dbReference type="EMBL" id="JAJSOF020000027">
    <property type="protein sequence ID" value="KAJ4433980.1"/>
    <property type="molecule type" value="Genomic_DNA"/>
</dbReference>
<proteinExistence type="predicted"/>
<dbReference type="InterPro" id="IPR043128">
    <property type="entry name" value="Rev_trsase/Diguanyl_cyclase"/>
</dbReference>
<dbReference type="InterPro" id="IPR000477">
    <property type="entry name" value="RT_dom"/>
</dbReference>
<organism evidence="3 4">
    <name type="scientific">Periplaneta americana</name>
    <name type="common">American cockroach</name>
    <name type="synonym">Blatta americana</name>
    <dbReference type="NCBI Taxonomy" id="6978"/>
    <lineage>
        <taxon>Eukaryota</taxon>
        <taxon>Metazoa</taxon>
        <taxon>Ecdysozoa</taxon>
        <taxon>Arthropoda</taxon>
        <taxon>Hexapoda</taxon>
        <taxon>Insecta</taxon>
        <taxon>Pterygota</taxon>
        <taxon>Neoptera</taxon>
        <taxon>Polyneoptera</taxon>
        <taxon>Dictyoptera</taxon>
        <taxon>Blattodea</taxon>
        <taxon>Blattoidea</taxon>
        <taxon>Blattidae</taxon>
        <taxon>Blattinae</taxon>
        <taxon>Periplaneta</taxon>
    </lineage>
</organism>
<dbReference type="Pfam" id="PF00078">
    <property type="entry name" value="RVT_1"/>
    <property type="match status" value="1"/>
</dbReference>